<evidence type="ECO:0000256" key="6">
    <source>
        <dbReference type="ARBA" id="ARBA00023237"/>
    </source>
</evidence>
<evidence type="ECO:0000256" key="1">
    <source>
        <dbReference type="ARBA" id="ARBA00004571"/>
    </source>
</evidence>
<evidence type="ECO:0000256" key="2">
    <source>
        <dbReference type="ARBA" id="ARBA00022448"/>
    </source>
</evidence>
<dbReference type="InterPro" id="IPR037066">
    <property type="entry name" value="Plug_dom_sf"/>
</dbReference>
<keyword evidence="9" id="KW-0675">Receptor</keyword>
<dbReference type="EMBL" id="SJSK01000001">
    <property type="protein sequence ID" value="TCC94052.1"/>
    <property type="molecule type" value="Genomic_DNA"/>
</dbReference>
<evidence type="ECO:0000256" key="5">
    <source>
        <dbReference type="ARBA" id="ARBA00023136"/>
    </source>
</evidence>
<protein>
    <submittedName>
        <fullName evidence="9">TonB-dependent receptor</fullName>
    </submittedName>
</protein>
<keyword evidence="3 7" id="KW-1134">Transmembrane beta strand</keyword>
<comment type="caution">
    <text evidence="9">The sequence shown here is derived from an EMBL/GenBank/DDBJ whole genome shotgun (WGS) entry which is preliminary data.</text>
</comment>
<gene>
    <name evidence="9" type="ORF">EZ428_04560</name>
</gene>
<dbReference type="GO" id="GO:0009279">
    <property type="term" value="C:cell outer membrane"/>
    <property type="evidence" value="ECO:0007669"/>
    <property type="project" value="UniProtKB-SubCell"/>
</dbReference>
<dbReference type="Proteomes" id="UP000292884">
    <property type="component" value="Unassembled WGS sequence"/>
</dbReference>
<dbReference type="OrthoDB" id="9768177at2"/>
<dbReference type="InterPro" id="IPR036942">
    <property type="entry name" value="Beta-barrel_TonB_sf"/>
</dbReference>
<dbReference type="InterPro" id="IPR012910">
    <property type="entry name" value="Plug_dom"/>
</dbReference>
<organism evidence="9 10">
    <name type="scientific">Pedobacter frigiditerrae</name>
    <dbReference type="NCBI Taxonomy" id="2530452"/>
    <lineage>
        <taxon>Bacteria</taxon>
        <taxon>Pseudomonadati</taxon>
        <taxon>Bacteroidota</taxon>
        <taxon>Sphingobacteriia</taxon>
        <taxon>Sphingobacteriales</taxon>
        <taxon>Sphingobacteriaceae</taxon>
        <taxon>Pedobacter</taxon>
    </lineage>
</organism>
<evidence type="ECO:0000259" key="8">
    <source>
        <dbReference type="Pfam" id="PF07715"/>
    </source>
</evidence>
<reference evidence="9 10" key="1">
    <citation type="submission" date="2019-02" db="EMBL/GenBank/DDBJ databases">
        <title>Pedobacter sp. RP-1-13 sp. nov., isolated from Arctic soil.</title>
        <authorList>
            <person name="Dahal R.H."/>
        </authorList>
    </citation>
    <scope>NUCLEOTIDE SEQUENCE [LARGE SCALE GENOMIC DNA]</scope>
    <source>
        <strain evidence="9 10">RP-1-13</strain>
    </source>
</reference>
<dbReference type="AlphaFoldDB" id="A0A4R0N605"/>
<sequence>MNLNSYSNQRCWRKGLFSRKLLKLGLSTLAIVVFVNNVKATDTNLRNVSKDKVSIAKKFDAIITGKITDEKGEALPGVGIKLKNGTATATTDANGNFSITIPSNVTNPVLVISYIGFATVEKPVNGQTTINIQLTSITNDLNEVVVVGYNTVKKSDLTGAVVSVNAEEIRSRPVTNALQAIQGKAAGVDVTSNERPGTVGNILIRGVRSLTASNSPLYVVDGIPFQAGGIEAINPNDIETIDILKDASATAIYGSRGANGVVLITTKKGKAGKLSLDYVGTASIEQLNDRMEMMNSGQYIEFRRNAYRRTAYINSINGTTTPAPIYPYPIVPTLADDIQIFKQDQNMVDNLNKGWVNGVFDGGLVPTTDWGSLVTRTGLTHDHVISASGGTDKLKAYGSFGYLNQLGTQLGQDFERYSSKVNIELNPVSWFKMGVNITATYGLQNYGFQAASASGAPTIYSAARGMLPLAIPFDAAGNRINLPGGDITIQNPVLEADYNINLRKTLRTIGSIYSEVSILKGLKYRINFGPDFSNFYNGRYQDAKSVNRDAGIPGSINNQAILNQSSRFAYTLDHLLYYNKTINKHDFGVTLLQSSSAFRDESSSLTGSKLSLPKSLWYGLNTGVITALDGFNSDLRRSNLNSYMARVNYSYNSKYLLTASARWDGASQLAAGNKWDFFPSAAIAWRLDQEDFLKDVKWVSQLKLRFGLGTTGNSSVDIGSTLGSLTPLTYTFGSVAQTGYVSSDASLADPTTLPNKLLSWEKTTQYNLAVDFDLLKGRISGSLDFYKSKTNDLILKKSIGSINGYTKSFDNVGSTKNKGIDLTVNTVNVKSSNFTWESTLNFSMSKDEIVKLDNGDMIPERFFIGQRNGVAYDFVKQGIWQNTPEDKIEMDKFNANIASLGSQFKPGSIRIKDINGDYKIDANNDRQVLGHYNPSWTGGLTNTFGYKNFDLSIFIIARYNFLIQTGAESLQGRYAQRLVDYWTPTNPTNNYPAPNYASATGDQYISSMNYQDASFIKIRNISLGYNFAPNLAKKLTLSRLRVYAQAINPGLIYSNIDWIDPDLGVSAFNRGVVFGINASF</sequence>
<dbReference type="Gene3D" id="2.60.40.1120">
    <property type="entry name" value="Carboxypeptidase-like, regulatory domain"/>
    <property type="match status" value="1"/>
</dbReference>
<name>A0A4R0N605_9SPHI</name>
<keyword evidence="4 7" id="KW-0812">Transmembrane</keyword>
<dbReference type="RefSeq" id="WP_131551914.1">
    <property type="nucleotide sequence ID" value="NZ_SJSK01000001.1"/>
</dbReference>
<dbReference type="Pfam" id="PF07715">
    <property type="entry name" value="Plug"/>
    <property type="match status" value="1"/>
</dbReference>
<keyword evidence="5 7" id="KW-0472">Membrane</keyword>
<keyword evidence="10" id="KW-1185">Reference proteome</keyword>
<dbReference type="NCBIfam" id="TIGR04056">
    <property type="entry name" value="OMP_RagA_SusC"/>
    <property type="match status" value="1"/>
</dbReference>
<dbReference type="NCBIfam" id="TIGR04057">
    <property type="entry name" value="SusC_RagA_signa"/>
    <property type="match status" value="1"/>
</dbReference>
<dbReference type="SUPFAM" id="SSF56935">
    <property type="entry name" value="Porins"/>
    <property type="match status" value="1"/>
</dbReference>
<dbReference type="InterPro" id="IPR008969">
    <property type="entry name" value="CarboxyPept-like_regulatory"/>
</dbReference>
<proteinExistence type="inferred from homology"/>
<dbReference type="FunFam" id="2.170.130.10:FF:000008">
    <property type="entry name" value="SusC/RagA family TonB-linked outer membrane protein"/>
    <property type="match status" value="1"/>
</dbReference>
<dbReference type="InterPro" id="IPR039426">
    <property type="entry name" value="TonB-dep_rcpt-like"/>
</dbReference>
<evidence type="ECO:0000256" key="4">
    <source>
        <dbReference type="ARBA" id="ARBA00022692"/>
    </source>
</evidence>
<dbReference type="Pfam" id="PF13715">
    <property type="entry name" value="CarbopepD_reg_2"/>
    <property type="match status" value="1"/>
</dbReference>
<dbReference type="Gene3D" id="2.170.130.10">
    <property type="entry name" value="TonB-dependent receptor, plug domain"/>
    <property type="match status" value="1"/>
</dbReference>
<evidence type="ECO:0000313" key="9">
    <source>
        <dbReference type="EMBL" id="TCC94052.1"/>
    </source>
</evidence>
<dbReference type="PROSITE" id="PS52016">
    <property type="entry name" value="TONB_DEPENDENT_REC_3"/>
    <property type="match status" value="1"/>
</dbReference>
<keyword evidence="6 7" id="KW-0998">Cell outer membrane</keyword>
<dbReference type="InterPro" id="IPR023996">
    <property type="entry name" value="TonB-dep_OMP_SusC/RagA"/>
</dbReference>
<accession>A0A4R0N605</accession>
<evidence type="ECO:0000313" key="10">
    <source>
        <dbReference type="Proteomes" id="UP000292884"/>
    </source>
</evidence>
<dbReference type="InterPro" id="IPR023997">
    <property type="entry name" value="TonB-dep_OMP_SusC/RagA_CS"/>
</dbReference>
<comment type="subcellular location">
    <subcellularLocation>
        <location evidence="1 7">Cell outer membrane</location>
        <topology evidence="1 7">Multi-pass membrane protein</topology>
    </subcellularLocation>
</comment>
<dbReference type="Gene3D" id="2.40.170.20">
    <property type="entry name" value="TonB-dependent receptor, beta-barrel domain"/>
    <property type="match status" value="1"/>
</dbReference>
<dbReference type="SUPFAM" id="SSF49464">
    <property type="entry name" value="Carboxypeptidase regulatory domain-like"/>
    <property type="match status" value="1"/>
</dbReference>
<comment type="similarity">
    <text evidence="7">Belongs to the TonB-dependent receptor family.</text>
</comment>
<evidence type="ECO:0000256" key="3">
    <source>
        <dbReference type="ARBA" id="ARBA00022452"/>
    </source>
</evidence>
<feature type="domain" description="TonB-dependent receptor plug" evidence="8">
    <location>
        <begin position="154"/>
        <end position="261"/>
    </location>
</feature>
<keyword evidence="2 7" id="KW-0813">Transport</keyword>
<evidence type="ECO:0000256" key="7">
    <source>
        <dbReference type="PROSITE-ProRule" id="PRU01360"/>
    </source>
</evidence>